<keyword evidence="4" id="KW-1185">Reference proteome</keyword>
<feature type="domain" description="Fungal lipase-type" evidence="2">
    <location>
        <begin position="142"/>
        <end position="182"/>
    </location>
</feature>
<dbReference type="OrthoDB" id="10288565at2759"/>
<evidence type="ECO:0000256" key="1">
    <source>
        <dbReference type="ARBA" id="ARBA00022801"/>
    </source>
</evidence>
<name>A0A6A3CJ09_HIBSY</name>
<reference evidence="3" key="1">
    <citation type="submission" date="2019-09" db="EMBL/GenBank/DDBJ databases">
        <title>Draft genome information of white flower Hibiscus syriacus.</title>
        <authorList>
            <person name="Kim Y.-M."/>
        </authorList>
    </citation>
    <scope>NUCLEOTIDE SEQUENCE [LARGE SCALE GENOMIC DNA]</scope>
    <source>
        <strain evidence="3">YM2019G1</strain>
    </source>
</reference>
<comment type="caution">
    <text evidence="3">The sequence shown here is derived from an EMBL/GenBank/DDBJ whole genome shotgun (WGS) entry which is preliminary data.</text>
</comment>
<dbReference type="Gene3D" id="3.40.50.1820">
    <property type="entry name" value="alpha/beta hydrolase"/>
    <property type="match status" value="1"/>
</dbReference>
<organism evidence="3 4">
    <name type="scientific">Hibiscus syriacus</name>
    <name type="common">Rose of Sharon</name>
    <dbReference type="NCBI Taxonomy" id="106335"/>
    <lineage>
        <taxon>Eukaryota</taxon>
        <taxon>Viridiplantae</taxon>
        <taxon>Streptophyta</taxon>
        <taxon>Embryophyta</taxon>
        <taxon>Tracheophyta</taxon>
        <taxon>Spermatophyta</taxon>
        <taxon>Magnoliopsida</taxon>
        <taxon>eudicotyledons</taxon>
        <taxon>Gunneridae</taxon>
        <taxon>Pentapetalae</taxon>
        <taxon>rosids</taxon>
        <taxon>malvids</taxon>
        <taxon>Malvales</taxon>
        <taxon>Malvaceae</taxon>
        <taxon>Malvoideae</taxon>
        <taxon>Hibiscus</taxon>
    </lineage>
</organism>
<dbReference type="EMBL" id="VEPZ02000260">
    <property type="protein sequence ID" value="KAE8728494.1"/>
    <property type="molecule type" value="Genomic_DNA"/>
</dbReference>
<gene>
    <name evidence="3" type="ORF">F3Y22_tig00004355pilonHSYRG00151</name>
</gene>
<sequence length="356" mass="39692">MASGNDHFSISGPTFLTRIDWTNAHHRRSVAASLVKGVYMLEGDRQDGRRGPECLALPWSEFFHFRYIAPLTESDECIFGAIFEFKPWDCSYHFNIHESPRYVIAFRGTLIKLGSLARDIQLDIDIIRNGLYRTSRSAIAINTVRDTVTKAGNSKVWLTGHSQGASIAMLAGKTMAKSGMFLESFLFNPPYILAPIERIGDETLKHGIRFAGTIIKAGVAFANAKNDKNKDSKTAVENKDPFAAICGWIPCLFVNREDPICSEYIGYFEHRRKLESFGFGGKSIARQTSQSSLGNLVLNAVGVQGVESSEPLHLLPSANLTVNLSSCPSQDFKQAHGLCQWWRPDLDLKCDVYKYN</sequence>
<evidence type="ECO:0000259" key="2">
    <source>
        <dbReference type="Pfam" id="PF01764"/>
    </source>
</evidence>
<dbReference type="InterPro" id="IPR002921">
    <property type="entry name" value="Fungal_lipase-type"/>
</dbReference>
<accession>A0A6A3CJ09</accession>
<protein>
    <submittedName>
        <fullName evidence="3">GDSL esterase/lipase</fullName>
    </submittedName>
</protein>
<dbReference type="InterPro" id="IPR029058">
    <property type="entry name" value="AB_hydrolase_fold"/>
</dbReference>
<dbReference type="PANTHER" id="PTHR31479:SF12">
    <property type="entry name" value="SUPERFAMILY PROTEIN, PUTATIVE-RELATED"/>
    <property type="match status" value="1"/>
</dbReference>
<evidence type="ECO:0000313" key="4">
    <source>
        <dbReference type="Proteomes" id="UP000436088"/>
    </source>
</evidence>
<dbReference type="GO" id="GO:0016787">
    <property type="term" value="F:hydrolase activity"/>
    <property type="evidence" value="ECO:0007669"/>
    <property type="project" value="UniProtKB-KW"/>
</dbReference>
<dbReference type="SUPFAM" id="SSF53474">
    <property type="entry name" value="alpha/beta-Hydrolases"/>
    <property type="match status" value="1"/>
</dbReference>
<dbReference type="AlphaFoldDB" id="A0A6A3CJ09"/>
<dbReference type="GO" id="GO:0006629">
    <property type="term" value="P:lipid metabolic process"/>
    <property type="evidence" value="ECO:0007669"/>
    <property type="project" value="InterPro"/>
</dbReference>
<dbReference type="Proteomes" id="UP000436088">
    <property type="component" value="Unassembled WGS sequence"/>
</dbReference>
<keyword evidence="1" id="KW-0378">Hydrolase</keyword>
<evidence type="ECO:0000313" key="3">
    <source>
        <dbReference type="EMBL" id="KAE8728494.1"/>
    </source>
</evidence>
<proteinExistence type="predicted"/>
<dbReference type="PANTHER" id="PTHR31479">
    <property type="entry name" value="ALPHA/BETA-HYDROLASES SUPERFAMILY PROTEIN"/>
    <property type="match status" value="1"/>
</dbReference>
<dbReference type="Pfam" id="PF01764">
    <property type="entry name" value="Lipase_3"/>
    <property type="match status" value="1"/>
</dbReference>